<dbReference type="Gene3D" id="1.25.40.620">
    <property type="match status" value="1"/>
</dbReference>
<dbReference type="Proteomes" id="UP000667802">
    <property type="component" value="Unassembled WGS sequence"/>
</dbReference>
<evidence type="ECO:0000313" key="3">
    <source>
        <dbReference type="Proteomes" id="UP000667802"/>
    </source>
</evidence>
<keyword evidence="3" id="KW-1185">Reference proteome</keyword>
<feature type="domain" description="GUN4-like" evidence="1">
    <location>
        <begin position="5"/>
        <end position="129"/>
    </location>
</feature>
<proteinExistence type="predicted"/>
<accession>A0AAP5IEI2</accession>
<dbReference type="AlphaFoldDB" id="A0AAP5IEI2"/>
<dbReference type="RefSeq" id="WP_208343591.1">
    <property type="nucleotide sequence ID" value="NZ_CAWQFN010000329.1"/>
</dbReference>
<evidence type="ECO:0000313" key="2">
    <source>
        <dbReference type="EMBL" id="MDR9900205.1"/>
    </source>
</evidence>
<organism evidence="2 3">
    <name type="scientific">Aetokthonos hydrillicola Thurmond2011</name>
    <dbReference type="NCBI Taxonomy" id="2712845"/>
    <lineage>
        <taxon>Bacteria</taxon>
        <taxon>Bacillati</taxon>
        <taxon>Cyanobacteriota</taxon>
        <taxon>Cyanophyceae</taxon>
        <taxon>Nostocales</taxon>
        <taxon>Hapalosiphonaceae</taxon>
        <taxon>Aetokthonos</taxon>
    </lineage>
</organism>
<comment type="caution">
    <text evidence="2">The sequence shown here is derived from an EMBL/GenBank/DDBJ whole genome shotgun (WGS) entry which is preliminary data.</text>
</comment>
<dbReference type="InterPro" id="IPR008629">
    <property type="entry name" value="GUN4-like"/>
</dbReference>
<gene>
    <name evidence="2" type="ORF">G7B40_037495</name>
</gene>
<dbReference type="EMBL" id="JAALHA020000032">
    <property type="protein sequence ID" value="MDR9900205.1"/>
    <property type="molecule type" value="Genomic_DNA"/>
</dbReference>
<dbReference type="SUPFAM" id="SSF140869">
    <property type="entry name" value="GUN4-like"/>
    <property type="match status" value="1"/>
</dbReference>
<evidence type="ECO:0000259" key="1">
    <source>
        <dbReference type="Pfam" id="PF05419"/>
    </source>
</evidence>
<dbReference type="PANTHER" id="PTHR34800:SF1">
    <property type="entry name" value="TETRAPYRROLE-BINDING PROTEIN, CHLOROPLASTIC"/>
    <property type="match status" value="1"/>
</dbReference>
<name>A0AAP5IEI2_9CYAN</name>
<dbReference type="CDD" id="cd16383">
    <property type="entry name" value="GUN4"/>
    <property type="match status" value="1"/>
</dbReference>
<dbReference type="Pfam" id="PF05419">
    <property type="entry name" value="GUN4"/>
    <property type="match status" value="1"/>
</dbReference>
<dbReference type="GO" id="GO:0046906">
    <property type="term" value="F:tetrapyrrole binding"/>
    <property type="evidence" value="ECO:0007669"/>
    <property type="project" value="TreeGrafter"/>
</dbReference>
<dbReference type="Gene3D" id="1.10.10.1770">
    <property type="entry name" value="Gun4-like"/>
    <property type="match status" value="1"/>
</dbReference>
<protein>
    <submittedName>
        <fullName evidence="2">GUN4 domain-containing protein</fullName>
    </submittedName>
</protein>
<dbReference type="PANTHER" id="PTHR34800">
    <property type="entry name" value="TETRAPYRROLE-BINDING PROTEIN, CHLOROPLASTIC"/>
    <property type="match status" value="1"/>
</dbReference>
<dbReference type="InterPro" id="IPR037215">
    <property type="entry name" value="GUN4-like_sf"/>
</dbReference>
<reference evidence="3" key="1">
    <citation type="journal article" date="2021" name="Science">
        <title>Hunting the eagle killer: A cyanobacterial neurotoxin causes vacuolar myelinopathy.</title>
        <authorList>
            <person name="Breinlinger S."/>
            <person name="Phillips T.J."/>
            <person name="Haram B.N."/>
            <person name="Mares J."/>
            <person name="Martinez Yerena J.A."/>
            <person name="Hrouzek P."/>
            <person name="Sobotka R."/>
            <person name="Henderson W.M."/>
            <person name="Schmieder P."/>
            <person name="Williams S.M."/>
            <person name="Lauderdale J.D."/>
            <person name="Wilde H.D."/>
            <person name="Gerrin W."/>
            <person name="Kust A."/>
            <person name="Washington J.W."/>
            <person name="Wagner C."/>
            <person name="Geier B."/>
            <person name="Liebeke M."/>
            <person name="Enke H."/>
            <person name="Niedermeyer T.H.J."/>
            <person name="Wilde S.B."/>
        </authorList>
    </citation>
    <scope>NUCLEOTIDE SEQUENCE [LARGE SCALE GENOMIC DNA]</scope>
    <source>
        <strain evidence="3">Thurmond2011</strain>
    </source>
</reference>
<sequence>MQFATSRYSKLADYLWSGEWKKADDETANLMIQVAGEGSNGYLDQQAIEKFPCSDLRIIDFLWVYASKGYFGFSVQKNIYQSLGGTSKYDEKVWKDFVNRVGWTNKKIYTGSGRTEFTLDSKAEACFPHRIHQYEQQKKLCDFPSLASRLVNCNM</sequence>